<keyword evidence="2" id="KW-0812">Transmembrane</keyword>
<evidence type="ECO:0000313" key="3">
    <source>
        <dbReference type="EMBL" id="VDN45041.1"/>
    </source>
</evidence>
<dbReference type="AlphaFoldDB" id="A0A183EYL5"/>
<reference evidence="5" key="1">
    <citation type="submission" date="2016-06" db="UniProtKB">
        <authorList>
            <consortium name="WormBaseParasite"/>
        </authorList>
    </citation>
    <scope>IDENTIFICATION</scope>
</reference>
<feature type="region of interest" description="Disordered" evidence="1">
    <location>
        <begin position="140"/>
        <end position="159"/>
    </location>
</feature>
<proteinExistence type="predicted"/>
<dbReference type="Proteomes" id="UP000271098">
    <property type="component" value="Unassembled WGS sequence"/>
</dbReference>
<dbReference type="EMBL" id="UYRT01108346">
    <property type="protein sequence ID" value="VDN45041.1"/>
    <property type="molecule type" value="Genomic_DNA"/>
</dbReference>
<dbReference type="WBParaSite" id="GPUH_0002608601-mRNA-1">
    <property type="protein sequence ID" value="GPUH_0002608601-mRNA-1"/>
    <property type="gene ID" value="GPUH_0002608601"/>
</dbReference>
<feature type="transmembrane region" description="Helical" evidence="2">
    <location>
        <begin position="20"/>
        <end position="40"/>
    </location>
</feature>
<keyword evidence="2" id="KW-1133">Transmembrane helix</keyword>
<keyword evidence="4" id="KW-1185">Reference proteome</keyword>
<accession>A0A183EYL5</accession>
<evidence type="ECO:0000313" key="4">
    <source>
        <dbReference type="Proteomes" id="UP000271098"/>
    </source>
</evidence>
<name>A0A183EYL5_9BILA</name>
<evidence type="ECO:0000256" key="2">
    <source>
        <dbReference type="SAM" id="Phobius"/>
    </source>
</evidence>
<reference evidence="3 4" key="2">
    <citation type="submission" date="2018-11" db="EMBL/GenBank/DDBJ databases">
        <authorList>
            <consortium name="Pathogen Informatics"/>
        </authorList>
    </citation>
    <scope>NUCLEOTIDE SEQUENCE [LARGE SCALE GENOMIC DNA]</scope>
</reference>
<protein>
    <submittedName>
        <fullName evidence="5">Transmembrane protein</fullName>
    </submittedName>
</protein>
<evidence type="ECO:0000256" key="1">
    <source>
        <dbReference type="SAM" id="MobiDB-lite"/>
    </source>
</evidence>
<organism evidence="5">
    <name type="scientific">Gongylonema pulchrum</name>
    <dbReference type="NCBI Taxonomy" id="637853"/>
    <lineage>
        <taxon>Eukaryota</taxon>
        <taxon>Metazoa</taxon>
        <taxon>Ecdysozoa</taxon>
        <taxon>Nematoda</taxon>
        <taxon>Chromadorea</taxon>
        <taxon>Rhabditida</taxon>
        <taxon>Spirurina</taxon>
        <taxon>Spiruromorpha</taxon>
        <taxon>Spiruroidea</taxon>
        <taxon>Gongylonematidae</taxon>
        <taxon>Gongylonema</taxon>
    </lineage>
</organism>
<evidence type="ECO:0000313" key="5">
    <source>
        <dbReference type="WBParaSite" id="GPUH_0002608601-mRNA-1"/>
    </source>
</evidence>
<sequence length="174" mass="20021">MKSFIAASPPTVPAIEPVSHHIPIILLLVILATTIFILIFRRHSNHQRRMQIINAQKKRKFDTAAMDTSFEKQPDLLGSTVSMFEIRQHRQESTIFCISRIKYSEKQRPMQTFDASQRHASWAPSPAPPRTQYRALSGGSLDFRAGSARNTPDLGRTRPDRYQTTKLKENQYWV</sequence>
<keyword evidence="2" id="KW-0472">Membrane</keyword>
<gene>
    <name evidence="3" type="ORF">GPUH_LOCUS26056</name>
</gene>